<dbReference type="InterPro" id="IPR000551">
    <property type="entry name" value="MerR-type_HTH_dom"/>
</dbReference>
<organism evidence="3 4">
    <name type="scientific">Plantimonas leprariae</name>
    <dbReference type="NCBI Taxonomy" id="2615207"/>
    <lineage>
        <taxon>Bacteria</taxon>
        <taxon>Pseudomonadati</taxon>
        <taxon>Pseudomonadota</taxon>
        <taxon>Alphaproteobacteria</taxon>
        <taxon>Hyphomicrobiales</taxon>
        <taxon>Aurantimonadaceae</taxon>
        <taxon>Plantimonas</taxon>
    </lineage>
</organism>
<dbReference type="GO" id="GO:0003700">
    <property type="term" value="F:DNA-binding transcription factor activity"/>
    <property type="evidence" value="ECO:0007669"/>
    <property type="project" value="InterPro"/>
</dbReference>
<evidence type="ECO:0000256" key="1">
    <source>
        <dbReference type="ARBA" id="ARBA00023125"/>
    </source>
</evidence>
<dbReference type="Pfam" id="PF13411">
    <property type="entry name" value="MerR_1"/>
    <property type="match status" value="1"/>
</dbReference>
<evidence type="ECO:0000313" key="3">
    <source>
        <dbReference type="EMBL" id="KAB0676558.1"/>
    </source>
</evidence>
<dbReference type="SMART" id="SM00422">
    <property type="entry name" value="HTH_MERR"/>
    <property type="match status" value="1"/>
</dbReference>
<gene>
    <name evidence="3" type="ORF">F6X38_20960</name>
</gene>
<feature type="domain" description="HTH merR-type" evidence="2">
    <location>
        <begin position="38"/>
        <end position="105"/>
    </location>
</feature>
<dbReference type="GO" id="GO:0003677">
    <property type="term" value="F:DNA binding"/>
    <property type="evidence" value="ECO:0007669"/>
    <property type="project" value="UniProtKB-KW"/>
</dbReference>
<protein>
    <submittedName>
        <fullName evidence="3">MerR family DNA-binding transcriptional regulator</fullName>
    </submittedName>
</protein>
<keyword evidence="1 3" id="KW-0238">DNA-binding</keyword>
<dbReference type="EMBL" id="VZDO01000022">
    <property type="protein sequence ID" value="KAB0676558.1"/>
    <property type="molecule type" value="Genomic_DNA"/>
</dbReference>
<dbReference type="AlphaFoldDB" id="A0A7V7PKP8"/>
<dbReference type="PANTHER" id="PTHR30204">
    <property type="entry name" value="REDOX-CYCLING DRUG-SENSING TRANSCRIPTIONAL ACTIVATOR SOXR"/>
    <property type="match status" value="1"/>
</dbReference>
<proteinExistence type="predicted"/>
<evidence type="ECO:0000259" key="2">
    <source>
        <dbReference type="PROSITE" id="PS50937"/>
    </source>
</evidence>
<dbReference type="CDD" id="cd04776">
    <property type="entry name" value="HTH_GnyR"/>
    <property type="match status" value="1"/>
</dbReference>
<comment type="caution">
    <text evidence="3">The sequence shown here is derived from an EMBL/GenBank/DDBJ whole genome shotgun (WGS) entry which is preliminary data.</text>
</comment>
<reference evidence="3 4" key="1">
    <citation type="submission" date="2019-09" db="EMBL/GenBank/DDBJ databases">
        <title>YIM 132180 draft genome.</title>
        <authorList>
            <person name="Zhang K."/>
        </authorList>
    </citation>
    <scope>NUCLEOTIDE SEQUENCE [LARGE SCALE GENOMIC DNA]</scope>
    <source>
        <strain evidence="3 4">YIM 132180</strain>
    </source>
</reference>
<evidence type="ECO:0000313" key="4">
    <source>
        <dbReference type="Proteomes" id="UP000432089"/>
    </source>
</evidence>
<dbReference type="RefSeq" id="WP_150973255.1">
    <property type="nucleotide sequence ID" value="NZ_VZDO01000022.1"/>
</dbReference>
<accession>A0A7V7PKP8</accession>
<dbReference type="Gene3D" id="1.10.1660.10">
    <property type="match status" value="1"/>
</dbReference>
<dbReference type="PROSITE" id="PS50937">
    <property type="entry name" value="HTH_MERR_2"/>
    <property type="match status" value="1"/>
</dbReference>
<dbReference type="SUPFAM" id="SSF46955">
    <property type="entry name" value="Putative DNA-binding domain"/>
    <property type="match status" value="1"/>
</dbReference>
<sequence length="158" mass="18180">MPNAKVAYLEEAENEGGSQPAVEYLLGIETVDGDGKDVYRIGDLAKEFGVTLRTLRFYEDRGLLSPQRRGTTRLYSRRDRKRLRLVLLGKALGFSLTEARQMIDIYSQPNGKRRQVEVALERFAQQREVLLGQRREVDRSLEAMDLSIDFLRKYLPSV</sequence>
<keyword evidence="4" id="KW-1185">Reference proteome</keyword>
<dbReference type="Proteomes" id="UP000432089">
    <property type="component" value="Unassembled WGS sequence"/>
</dbReference>
<name>A0A7V7PKP8_9HYPH</name>
<dbReference type="PANTHER" id="PTHR30204:SF58">
    <property type="entry name" value="HTH-TYPE TRANSCRIPTIONAL REGULATOR YFMP"/>
    <property type="match status" value="1"/>
</dbReference>
<dbReference type="InterPro" id="IPR047057">
    <property type="entry name" value="MerR_fam"/>
</dbReference>
<dbReference type="InterPro" id="IPR009061">
    <property type="entry name" value="DNA-bd_dom_put_sf"/>
</dbReference>